<proteinExistence type="predicted"/>
<reference evidence="5 6" key="1">
    <citation type="submission" date="2024-10" db="EMBL/GenBank/DDBJ databases">
        <title>Updated reference genomes for cyclostephanoid diatoms.</title>
        <authorList>
            <person name="Roberts W.R."/>
            <person name="Alverson A.J."/>
        </authorList>
    </citation>
    <scope>NUCLEOTIDE SEQUENCE [LARGE SCALE GENOMIC DNA]</scope>
    <source>
        <strain evidence="5 6">AJA276-08</strain>
    </source>
</reference>
<name>A0ABD3MSX2_9STRA</name>
<dbReference type="InterPro" id="IPR005475">
    <property type="entry name" value="Transketolase-like_Pyr-bd"/>
</dbReference>
<organism evidence="5 6">
    <name type="scientific">Stephanodiscus triporus</name>
    <dbReference type="NCBI Taxonomy" id="2934178"/>
    <lineage>
        <taxon>Eukaryota</taxon>
        <taxon>Sar</taxon>
        <taxon>Stramenopiles</taxon>
        <taxon>Ochrophyta</taxon>
        <taxon>Bacillariophyta</taxon>
        <taxon>Coscinodiscophyceae</taxon>
        <taxon>Thalassiosirophycidae</taxon>
        <taxon>Stephanodiscales</taxon>
        <taxon>Stephanodiscaceae</taxon>
        <taxon>Stephanodiscus</taxon>
    </lineage>
</organism>
<dbReference type="Gene3D" id="3.40.50.970">
    <property type="match status" value="1"/>
</dbReference>
<dbReference type="Pfam" id="PF02779">
    <property type="entry name" value="Transket_pyr"/>
    <property type="match status" value="1"/>
</dbReference>
<evidence type="ECO:0000313" key="5">
    <source>
        <dbReference type="EMBL" id="KAL3765956.1"/>
    </source>
</evidence>
<protein>
    <recommendedName>
        <fullName evidence="4">Transketolase-like pyrimidine-binding domain-containing protein</fullName>
    </recommendedName>
</protein>
<keyword evidence="6" id="KW-1185">Reference proteome</keyword>
<accession>A0ABD3MSX2</accession>
<evidence type="ECO:0000256" key="3">
    <source>
        <dbReference type="ARBA" id="ARBA00051764"/>
    </source>
</evidence>
<dbReference type="Proteomes" id="UP001530315">
    <property type="component" value="Unassembled WGS sequence"/>
</dbReference>
<evidence type="ECO:0000259" key="4">
    <source>
        <dbReference type="Pfam" id="PF02779"/>
    </source>
</evidence>
<comment type="cofactor">
    <cofactor evidence="1">
        <name>thiamine diphosphate</name>
        <dbReference type="ChEBI" id="CHEBI:58937"/>
    </cofactor>
</comment>
<dbReference type="PANTHER" id="PTHR42980">
    <property type="entry name" value="2-OXOISOVALERATE DEHYDROGENASE SUBUNIT BETA-RELATED"/>
    <property type="match status" value="1"/>
</dbReference>
<feature type="domain" description="Transketolase-like pyrimidine-binding" evidence="4">
    <location>
        <begin position="63"/>
        <end position="168"/>
    </location>
</feature>
<dbReference type="InterPro" id="IPR029061">
    <property type="entry name" value="THDP-binding"/>
</dbReference>
<dbReference type="PANTHER" id="PTHR42980:SF1">
    <property type="entry name" value="2-OXOISOVALERATE DEHYDROGENASE SUBUNIT BETA, MITOCHONDRIAL"/>
    <property type="match status" value="1"/>
</dbReference>
<dbReference type="SUPFAM" id="SSF52518">
    <property type="entry name" value="Thiamin diphosphate-binding fold (THDP-binding)"/>
    <property type="match status" value="1"/>
</dbReference>
<keyword evidence="2" id="KW-0560">Oxidoreductase</keyword>
<gene>
    <name evidence="5" type="ORF">ACHAW5_011353</name>
</gene>
<sequence length="327" mass="36826">MIKVRYSFDVAVEEPKIISRGEMLERVSQHMVLVPRLRREALMSNAGLQPQSSKDKREKREVMRKHMTRVIAEVMEKDPKVVYIGEDVEHGGYYLVTDGLVKKFKGRVIDFPPDETTLLGAAMGISQVGLLPIVEIPYAKYLDCGADMFYELAISNWLTNKQRPNGMVIRIQGFDRGRWETTYPSEDEVMSFHDVRRFGDLGKDLIITYGNGVVTALQARRSLAERKVIGNENELDIIDAPYISDVPGGLRDALANKQYEKVLFCDVCKEGPGSNVLSSTIMALKKQGILPAKWDFVAAPRTYNPLGNTVTFLNEEDIIGAYMTLRG</sequence>
<dbReference type="EMBL" id="JALLAZ020001738">
    <property type="protein sequence ID" value="KAL3765956.1"/>
    <property type="molecule type" value="Genomic_DNA"/>
</dbReference>
<evidence type="ECO:0000256" key="1">
    <source>
        <dbReference type="ARBA" id="ARBA00001964"/>
    </source>
</evidence>
<evidence type="ECO:0000313" key="6">
    <source>
        <dbReference type="Proteomes" id="UP001530315"/>
    </source>
</evidence>
<comment type="catalytic activity">
    <reaction evidence="3">
        <text>N(6)-[(R)-lipoyl]-L-lysyl-[protein] + 3-methyl-2-oxobutanoate + H(+) = N(6)-[(R)-S(8)-2-methylpropanoyldihydrolipoyl]-L-lysyl-[protein] + CO2</text>
        <dbReference type="Rhea" id="RHEA:13457"/>
        <dbReference type="Rhea" id="RHEA-COMP:10474"/>
        <dbReference type="Rhea" id="RHEA-COMP:10497"/>
        <dbReference type="ChEBI" id="CHEBI:11851"/>
        <dbReference type="ChEBI" id="CHEBI:15378"/>
        <dbReference type="ChEBI" id="CHEBI:16526"/>
        <dbReference type="ChEBI" id="CHEBI:83099"/>
        <dbReference type="ChEBI" id="CHEBI:83142"/>
        <dbReference type="EC" id="1.2.4.4"/>
    </reaction>
    <physiologicalReaction direction="left-to-right" evidence="3">
        <dbReference type="Rhea" id="RHEA:13458"/>
    </physiologicalReaction>
</comment>
<dbReference type="GO" id="GO:0003863">
    <property type="term" value="F:branched-chain 2-oxo acid dehydrogenase activity"/>
    <property type="evidence" value="ECO:0007669"/>
    <property type="project" value="UniProtKB-EC"/>
</dbReference>
<comment type="caution">
    <text evidence="5">The sequence shown here is derived from an EMBL/GenBank/DDBJ whole genome shotgun (WGS) entry which is preliminary data.</text>
</comment>
<evidence type="ECO:0000256" key="2">
    <source>
        <dbReference type="ARBA" id="ARBA00023002"/>
    </source>
</evidence>
<dbReference type="AlphaFoldDB" id="A0ABD3MSX2"/>